<dbReference type="GO" id="GO:0015379">
    <property type="term" value="F:potassium:chloride symporter activity"/>
    <property type="evidence" value="ECO:0007669"/>
    <property type="project" value="TreeGrafter"/>
</dbReference>
<feature type="domain" description="SLC12A transporter C-terminal" evidence="11">
    <location>
        <begin position="590"/>
        <end position="631"/>
    </location>
</feature>
<accession>A0A177B4M8</accession>
<proteinExistence type="inferred from homology"/>
<dbReference type="PANTHER" id="PTHR11827:SF72">
    <property type="entry name" value="GH08340P"/>
    <property type="match status" value="1"/>
</dbReference>
<feature type="transmembrane region" description="Helical" evidence="9">
    <location>
        <begin position="457"/>
        <end position="474"/>
    </location>
</feature>
<evidence type="ECO:0000256" key="1">
    <source>
        <dbReference type="ARBA" id="ARBA00004141"/>
    </source>
</evidence>
<comment type="subcellular location">
    <subcellularLocation>
        <location evidence="1">Membrane</location>
        <topology evidence="1">Multi-pass membrane protein</topology>
    </subcellularLocation>
</comment>
<feature type="transmembrane region" description="Helical" evidence="9">
    <location>
        <begin position="43"/>
        <end position="63"/>
    </location>
</feature>
<comment type="similarity">
    <text evidence="2">Belongs to the SLC12A transporter family.</text>
</comment>
<dbReference type="GO" id="GO:0055064">
    <property type="term" value="P:chloride ion homeostasis"/>
    <property type="evidence" value="ECO:0007669"/>
    <property type="project" value="TreeGrafter"/>
</dbReference>
<dbReference type="PANTHER" id="PTHR11827">
    <property type="entry name" value="SOLUTE CARRIER FAMILY 12, CATION COTRANSPORTERS"/>
    <property type="match status" value="1"/>
</dbReference>
<evidence type="ECO:0000256" key="4">
    <source>
        <dbReference type="ARBA" id="ARBA00022448"/>
    </source>
</evidence>
<dbReference type="EMBL" id="LWCA01000404">
    <property type="protein sequence ID" value="OAF68682.1"/>
    <property type="molecule type" value="Genomic_DNA"/>
</dbReference>
<dbReference type="GO" id="GO:0016020">
    <property type="term" value="C:membrane"/>
    <property type="evidence" value="ECO:0007669"/>
    <property type="project" value="UniProtKB-SubCell"/>
</dbReference>
<evidence type="ECO:0000256" key="6">
    <source>
        <dbReference type="ARBA" id="ARBA00022989"/>
    </source>
</evidence>
<sequence length="926" mass="105436">MKHYETLQETQTQGQPETSEISISENNVEIPIAIVTSNETGGLGMFSAVFAPVALSMFSTVLFQRLGFIVGNAGFIYSVLMIVIAYLILLSTVLSLSAISTNGAIKGGGAYYMISRALGPEFGGSLGFLFFIANAISASLYISAFVEGLVEVINKYMNIPVDIGWLYLYSACTLLFGFMICIIGSKLFSKATTLILATVFFCTLSCIFSFFYIFQVDVNLPKISVEFYNDTITSIRYTSFSKKTFNENLYGNFTKDYITGHQMSFFTVFAVLFSSITGIMNGANMSGELKNPSKAIPKGTLCALTYTYVTYIIMIFFISFTCNREILQRSYNFLQDINIFSFFVGMFLVIGFSTATLSAALANFIGASRILVAMSEDELFWFFLNFAKKRGKNGNPYAAVVFTYFVIQLFLFIGSVNIIAPIASVPTFKYFNSITCICGLTTALIACFLVDYTYASIVILLCIFIFTILHFRQFDADWGSMTQSLLFHQLRKYLLLLDNRSNHVKYWRPHILHLVSDIRSSFREVAFVNDLKKSGLYMIGNVYLNPLYKRSRGLFSDSDTDFTDTLKENIVKISPIKRTAMLADLWSSVVKSFSIKAFVDIVFENNLENGVRHLMQISGIGAMKPNTVCLSLFKNEQVYSYNDKFDKIKESVFEESVQSVSHQKITQRVKDLLLRIASFYPQSLNSTDQIENSNHSSNLKKMSNLTFLRILSDCLEMNMNICILANFNNFKKPIKRSFGIALHSLRLNTEFINIDVWPIEEYKLYQNYKIHNSTFETYSTPTILTIQMAYVLKMTKYWKKITNLRIFLFKRNDFDVLPVYQKLLESMRIDANVFVIEENIYNVISQEENLDPQKFSSQINNIISHYVDRTRVIFRVLPIEYISNNFYESENNQTGEDMLTYLNQSSLNSIPTVFISGKENVFSPNL</sequence>
<evidence type="ECO:0000313" key="13">
    <source>
        <dbReference type="Proteomes" id="UP000078046"/>
    </source>
</evidence>
<evidence type="ECO:0000256" key="9">
    <source>
        <dbReference type="SAM" id="Phobius"/>
    </source>
</evidence>
<dbReference type="Proteomes" id="UP000078046">
    <property type="component" value="Unassembled WGS sequence"/>
</dbReference>
<dbReference type="InterPro" id="IPR018491">
    <property type="entry name" value="SLC12_C"/>
</dbReference>
<keyword evidence="6 9" id="KW-1133">Transmembrane helix</keyword>
<dbReference type="Gene3D" id="1.20.1740.10">
    <property type="entry name" value="Amino acid/polyamine transporter I"/>
    <property type="match status" value="1"/>
</dbReference>
<keyword evidence="13" id="KW-1185">Reference proteome</keyword>
<gene>
    <name evidence="12" type="ORF">A3Q56_03554</name>
</gene>
<evidence type="ECO:0000256" key="7">
    <source>
        <dbReference type="ARBA" id="ARBA00023136"/>
    </source>
</evidence>
<dbReference type="AlphaFoldDB" id="A0A177B4M8"/>
<feature type="domain" description="Amino acid permease/ SLC12A" evidence="10">
    <location>
        <begin position="55"/>
        <end position="419"/>
    </location>
</feature>
<feature type="transmembrane region" description="Helical" evidence="9">
    <location>
        <begin position="301"/>
        <end position="320"/>
    </location>
</feature>
<evidence type="ECO:0000313" key="12">
    <source>
        <dbReference type="EMBL" id="OAF68682.1"/>
    </source>
</evidence>
<evidence type="ECO:0000259" key="11">
    <source>
        <dbReference type="Pfam" id="PF03522"/>
    </source>
</evidence>
<evidence type="ECO:0000256" key="5">
    <source>
        <dbReference type="ARBA" id="ARBA00022692"/>
    </source>
</evidence>
<feature type="transmembrane region" description="Helical" evidence="9">
    <location>
        <begin position="126"/>
        <end position="146"/>
    </location>
</feature>
<feature type="transmembrane region" description="Helical" evidence="9">
    <location>
        <begin position="263"/>
        <end position="280"/>
    </location>
</feature>
<evidence type="ECO:0000256" key="2">
    <source>
        <dbReference type="ARBA" id="ARBA00010593"/>
    </source>
</evidence>
<feature type="transmembrane region" description="Helical" evidence="9">
    <location>
        <begin position="166"/>
        <end position="187"/>
    </location>
</feature>
<evidence type="ECO:0000259" key="10">
    <source>
        <dbReference type="Pfam" id="PF00324"/>
    </source>
</evidence>
<protein>
    <recommendedName>
        <fullName evidence="3">Solute carrier family 12 member 9</fullName>
    </recommendedName>
</protein>
<name>A0A177B4M8_9BILA</name>
<keyword evidence="7 9" id="KW-0472">Membrane</keyword>
<feature type="region of interest" description="Disordered" evidence="8">
    <location>
        <begin position="1"/>
        <end position="20"/>
    </location>
</feature>
<dbReference type="InterPro" id="IPR004841">
    <property type="entry name" value="AA-permease/SLC12A_dom"/>
</dbReference>
<comment type="caution">
    <text evidence="12">The sequence shown here is derived from an EMBL/GenBank/DDBJ whole genome shotgun (WGS) entry which is preliminary data.</text>
</comment>
<feature type="transmembrane region" description="Helical" evidence="9">
    <location>
        <begin position="340"/>
        <end position="365"/>
    </location>
</feature>
<dbReference type="OrthoDB" id="2020542at2759"/>
<reference evidence="12 13" key="1">
    <citation type="submission" date="2016-04" db="EMBL/GenBank/DDBJ databases">
        <title>The genome of Intoshia linei affirms orthonectids as highly simplified spiralians.</title>
        <authorList>
            <person name="Mikhailov K.V."/>
            <person name="Slusarev G.S."/>
            <person name="Nikitin M.A."/>
            <person name="Logacheva M.D."/>
            <person name="Penin A."/>
            <person name="Aleoshin V."/>
            <person name="Panchin Y.V."/>
        </authorList>
    </citation>
    <scope>NUCLEOTIDE SEQUENCE [LARGE SCALE GENOMIC DNA]</scope>
    <source>
        <strain evidence="12">Intl2013</strain>
        <tissue evidence="12">Whole animal</tissue>
    </source>
</reference>
<dbReference type="Pfam" id="PF03522">
    <property type="entry name" value="SLC12"/>
    <property type="match status" value="1"/>
</dbReference>
<organism evidence="12 13">
    <name type="scientific">Intoshia linei</name>
    <dbReference type="NCBI Taxonomy" id="1819745"/>
    <lineage>
        <taxon>Eukaryota</taxon>
        <taxon>Metazoa</taxon>
        <taxon>Spiralia</taxon>
        <taxon>Lophotrochozoa</taxon>
        <taxon>Mesozoa</taxon>
        <taxon>Orthonectida</taxon>
        <taxon>Rhopaluridae</taxon>
        <taxon>Intoshia</taxon>
    </lineage>
</organism>
<feature type="transmembrane region" description="Helical" evidence="9">
    <location>
        <begin position="75"/>
        <end position="105"/>
    </location>
</feature>
<evidence type="ECO:0000256" key="8">
    <source>
        <dbReference type="SAM" id="MobiDB-lite"/>
    </source>
</evidence>
<feature type="transmembrane region" description="Helical" evidence="9">
    <location>
        <begin position="397"/>
        <end position="424"/>
    </location>
</feature>
<dbReference type="InterPro" id="IPR004842">
    <property type="entry name" value="SLC12A_fam"/>
</dbReference>
<feature type="transmembrane region" description="Helical" evidence="9">
    <location>
        <begin position="430"/>
        <end position="450"/>
    </location>
</feature>
<dbReference type="FunFam" id="1.20.1740.10:FF:000013">
    <property type="entry name" value="Solute carrier family 12 member"/>
    <property type="match status" value="1"/>
</dbReference>
<keyword evidence="4" id="KW-0813">Transport</keyword>
<feature type="compositionally biased region" description="Polar residues" evidence="8">
    <location>
        <begin position="7"/>
        <end position="20"/>
    </location>
</feature>
<dbReference type="Pfam" id="PF00324">
    <property type="entry name" value="AA_permease"/>
    <property type="match status" value="1"/>
</dbReference>
<keyword evidence="5 9" id="KW-0812">Transmembrane</keyword>
<feature type="transmembrane region" description="Helical" evidence="9">
    <location>
        <begin position="194"/>
        <end position="214"/>
    </location>
</feature>
<dbReference type="GO" id="GO:0055075">
    <property type="term" value="P:potassium ion homeostasis"/>
    <property type="evidence" value="ECO:0007669"/>
    <property type="project" value="TreeGrafter"/>
</dbReference>
<dbReference type="GO" id="GO:0006884">
    <property type="term" value="P:cell volume homeostasis"/>
    <property type="evidence" value="ECO:0007669"/>
    <property type="project" value="TreeGrafter"/>
</dbReference>
<evidence type="ECO:0000256" key="3">
    <source>
        <dbReference type="ARBA" id="ARBA00019359"/>
    </source>
</evidence>